<evidence type="ECO:0000259" key="1">
    <source>
        <dbReference type="Pfam" id="PF08242"/>
    </source>
</evidence>
<dbReference type="EMBL" id="JABWMJ010000011">
    <property type="protein sequence ID" value="NUZ08198.1"/>
    <property type="molecule type" value="Genomic_DNA"/>
</dbReference>
<dbReference type="SUPFAM" id="SSF53335">
    <property type="entry name" value="S-adenosyl-L-methionine-dependent methyltransferases"/>
    <property type="match status" value="1"/>
</dbReference>
<name>A0A7Y6NRV6_9BURK</name>
<comment type="caution">
    <text evidence="2">The sequence shown here is derived from an EMBL/GenBank/DDBJ whole genome shotgun (WGS) entry which is preliminary data.</text>
</comment>
<evidence type="ECO:0000313" key="2">
    <source>
        <dbReference type="EMBL" id="NUZ08198.1"/>
    </source>
</evidence>
<dbReference type="GO" id="GO:0008168">
    <property type="term" value="F:methyltransferase activity"/>
    <property type="evidence" value="ECO:0007669"/>
    <property type="project" value="UniProtKB-KW"/>
</dbReference>
<dbReference type="CDD" id="cd02440">
    <property type="entry name" value="AdoMet_MTases"/>
    <property type="match status" value="1"/>
</dbReference>
<dbReference type="Gene3D" id="3.40.50.150">
    <property type="entry name" value="Vaccinia Virus protein VP39"/>
    <property type="match status" value="1"/>
</dbReference>
<keyword evidence="3" id="KW-1185">Reference proteome</keyword>
<feature type="domain" description="Methyltransferase type 12" evidence="1">
    <location>
        <begin position="137"/>
        <end position="230"/>
    </location>
</feature>
<proteinExistence type="predicted"/>
<keyword evidence="2" id="KW-0489">Methyltransferase</keyword>
<dbReference type="InterPro" id="IPR029063">
    <property type="entry name" value="SAM-dependent_MTases_sf"/>
</dbReference>
<reference evidence="2 3" key="1">
    <citation type="submission" date="2020-06" db="EMBL/GenBank/DDBJ databases">
        <title>Schlegella sp. ID0723 isolated from air conditioner.</title>
        <authorList>
            <person name="Kim D.Y."/>
            <person name="Kim D.-U."/>
        </authorList>
    </citation>
    <scope>NUCLEOTIDE SEQUENCE [LARGE SCALE GENOMIC DNA]</scope>
    <source>
        <strain evidence="2 3">ID0723</strain>
    </source>
</reference>
<dbReference type="GO" id="GO:0032259">
    <property type="term" value="P:methylation"/>
    <property type="evidence" value="ECO:0007669"/>
    <property type="project" value="UniProtKB-KW"/>
</dbReference>
<organism evidence="2 3">
    <name type="scientific">Piscinibacter koreensis</name>
    <dbReference type="NCBI Taxonomy" id="2742824"/>
    <lineage>
        <taxon>Bacteria</taxon>
        <taxon>Pseudomonadati</taxon>
        <taxon>Pseudomonadota</taxon>
        <taxon>Betaproteobacteria</taxon>
        <taxon>Burkholderiales</taxon>
        <taxon>Sphaerotilaceae</taxon>
        <taxon>Piscinibacter</taxon>
    </lineage>
</organism>
<accession>A0A7Y6NRV6</accession>
<gene>
    <name evidence="2" type="ORF">HQN59_20775</name>
</gene>
<dbReference type="InterPro" id="IPR013217">
    <property type="entry name" value="Methyltransf_12"/>
</dbReference>
<dbReference type="Proteomes" id="UP000529637">
    <property type="component" value="Unassembled WGS sequence"/>
</dbReference>
<evidence type="ECO:0000313" key="3">
    <source>
        <dbReference type="Proteomes" id="UP000529637"/>
    </source>
</evidence>
<keyword evidence="2" id="KW-0808">Transferase</keyword>
<dbReference type="Pfam" id="PF08242">
    <property type="entry name" value="Methyltransf_12"/>
    <property type="match status" value="1"/>
</dbReference>
<protein>
    <submittedName>
        <fullName evidence="2">Class I SAM-dependent methyltransferase</fullName>
    </submittedName>
</protein>
<dbReference type="AlphaFoldDB" id="A0A7Y6NRV6"/>
<sequence>MQSLRDVFATRHRFSKGLVERAQAAFGPAWSRDFESMLVSLFPGDDRLGAAARGYAAFAFDSMRRQKAFEAEREYPNKTYADAAREVYFNEEHMEREYLPGLLLSHFLWPHHYRQIQFFDTAFLSGLQRAESATFAEVGIGTALFSRRILERTPSARGDGYDISPSSCRYAEQHVAAIGAADRYVVHCQDILETPMTPVPWLVCVEVLEHLEDPVGFLRALRSALQPGGKAFITAAINAAHSDHIYLYRSAAEVEQDLERAGFTIEQSFAATAFAPPAPGVPVPVAAAFVAYAA</sequence>